<feature type="compositionally biased region" description="Polar residues" evidence="1">
    <location>
        <begin position="17"/>
        <end position="33"/>
    </location>
</feature>
<gene>
    <name evidence="2" type="primary">AlNc14C201G8696</name>
    <name evidence="2" type="ORF">ALNC14_097880</name>
</gene>
<proteinExistence type="predicted"/>
<reference evidence="2" key="1">
    <citation type="journal article" date="2011" name="PLoS Biol.">
        <title>Gene gain and loss during evolution of obligate parasitism in the white rust pathogen of Arabidopsis thaliana.</title>
        <authorList>
            <person name="Kemen E."/>
            <person name="Gardiner A."/>
            <person name="Schultz-Larsen T."/>
            <person name="Kemen A.C."/>
            <person name="Balmuth A.L."/>
            <person name="Robert-Seilaniantz A."/>
            <person name="Bailey K."/>
            <person name="Holub E."/>
            <person name="Studholme D.J."/>
            <person name="Maclean D."/>
            <person name="Jones J.D."/>
        </authorList>
    </citation>
    <scope>NUCLEOTIDE SEQUENCE</scope>
</reference>
<evidence type="ECO:0000256" key="1">
    <source>
        <dbReference type="SAM" id="MobiDB-lite"/>
    </source>
</evidence>
<dbReference type="AlphaFoldDB" id="F0WQN5"/>
<dbReference type="PANTHER" id="PTHR35213">
    <property type="entry name" value="RING-TYPE DOMAIN-CONTAINING PROTEIN-RELATED"/>
    <property type="match status" value="1"/>
</dbReference>
<accession>F0WQN5</accession>
<evidence type="ECO:0000313" key="2">
    <source>
        <dbReference type="EMBL" id="CCA23644.1"/>
    </source>
</evidence>
<sequence length="618" mass="69727">MDLAKILSPSDEEKQGITLQSQNEPTETNQNGNLTQNAWMPSDSHTLCNGKPNWNFLSQLPAGFRVLGKSHSDETVCTSTTEQSASKKTENNEPFNRLDLLVQADAILMQKSRQIPDIPKTAQHPEDSKQLHVSISENSSSDDSAWLLEEEEYAAALIYFFFKGMLDIDEGTLLCDFLAQQLRCDVERIGMKLATQEMARKQLPLRIEAVVFRPCKESNSSENMDMESILDHLRHVCHQRKLDRKQTNANGTLSHKLRPKGHRSYLHWSSLKANKNILRGRPCIVRTGFVTEQEEMYTRALIECFRAGVLSLSDGEKLIEFLCQALKCTPRELSLKLANSQVLNDYFSEPADTITFRKEASQMVKFIEVPAILELMRQAYFRSLEDAAKQAEIDTALLHRKNKVQKDTSPREKTSNASRQCGVTTVAMHEPSRFIKASRSGPWSKEEEAYSAKLIRSFCDGALELAESTTLRAFLASRLGCNPMRVSKKLATGMIGSLSIPKRSGSSMFVRKNSLTSEHLAETQQKIDQLYQNFKTFDAQKRSSNARNDSHSSVKKRAHSDTSQKTRNKSTSDSNQVARVSKKVCSPSLKDAREFDQNEAHYTLMTGAILQHLHPMVN</sequence>
<dbReference type="EMBL" id="FR824246">
    <property type="protein sequence ID" value="CCA23644.1"/>
    <property type="molecule type" value="Genomic_DNA"/>
</dbReference>
<dbReference type="HOGENOM" id="CLU_027687_1_0_1"/>
<organism evidence="2">
    <name type="scientific">Albugo laibachii Nc14</name>
    <dbReference type="NCBI Taxonomy" id="890382"/>
    <lineage>
        <taxon>Eukaryota</taxon>
        <taxon>Sar</taxon>
        <taxon>Stramenopiles</taxon>
        <taxon>Oomycota</taxon>
        <taxon>Peronosporomycetes</taxon>
        <taxon>Albuginales</taxon>
        <taxon>Albuginaceae</taxon>
        <taxon>Albugo</taxon>
    </lineage>
</organism>
<feature type="compositionally biased region" description="Polar residues" evidence="1">
    <location>
        <begin position="565"/>
        <end position="578"/>
    </location>
</feature>
<protein>
    <submittedName>
        <fullName evidence="2">Uncharacterized protein AlNc14C201G8696</fullName>
    </submittedName>
</protein>
<dbReference type="PANTHER" id="PTHR35213:SF3">
    <property type="entry name" value="MYB-LIKE DOMAIN-CONTAINING PROTEIN"/>
    <property type="match status" value="1"/>
</dbReference>
<reference evidence="2" key="2">
    <citation type="submission" date="2011-02" db="EMBL/GenBank/DDBJ databases">
        <authorList>
            <person name="MacLean D."/>
        </authorList>
    </citation>
    <scope>NUCLEOTIDE SEQUENCE</scope>
</reference>
<feature type="region of interest" description="Disordered" evidence="1">
    <location>
        <begin position="538"/>
        <end position="587"/>
    </location>
</feature>
<name>F0WQN5_9STRA</name>
<feature type="region of interest" description="Disordered" evidence="1">
    <location>
        <begin position="1"/>
        <end position="33"/>
    </location>
</feature>